<comment type="caution">
    <text evidence="1">The sequence shown here is derived from an EMBL/GenBank/DDBJ whole genome shotgun (WGS) entry which is preliminary data.</text>
</comment>
<evidence type="ECO:0000313" key="1">
    <source>
        <dbReference type="EMBL" id="TQM03955.1"/>
    </source>
</evidence>
<sequence length="86" mass="9202">MRDFAACAATFGLGLVLAGPRPHWRTPALTLSALWNGFHAVSHIHDIADAEPAIVGPLESAVLVGVTALFAWLTRLSLTTHSEETR</sequence>
<reference evidence="1 2" key="1">
    <citation type="submission" date="2019-06" db="EMBL/GenBank/DDBJ databases">
        <title>Sequencing the genomes of 1000 actinobacteria strains.</title>
        <authorList>
            <person name="Klenk H.-P."/>
        </authorList>
    </citation>
    <scope>NUCLEOTIDE SEQUENCE [LARGE SCALE GENOMIC DNA]</scope>
    <source>
        <strain evidence="1 2">DSM 45301</strain>
    </source>
</reference>
<dbReference type="Proteomes" id="UP000315677">
    <property type="component" value="Unassembled WGS sequence"/>
</dbReference>
<dbReference type="RefSeq" id="WP_142060963.1">
    <property type="nucleotide sequence ID" value="NZ_VFPA01000005.1"/>
</dbReference>
<dbReference type="EMBL" id="VFPA01000005">
    <property type="protein sequence ID" value="TQM03955.1"/>
    <property type="molecule type" value="Genomic_DNA"/>
</dbReference>
<evidence type="ECO:0000313" key="2">
    <source>
        <dbReference type="Proteomes" id="UP000315677"/>
    </source>
</evidence>
<name>A0A543D3P0_9PSEU</name>
<dbReference type="AlphaFoldDB" id="A0A543D3P0"/>
<gene>
    <name evidence="1" type="ORF">FB558_6980</name>
</gene>
<protein>
    <submittedName>
        <fullName evidence="1">Uncharacterized protein</fullName>
    </submittedName>
</protein>
<keyword evidence="2" id="KW-1185">Reference proteome</keyword>
<dbReference type="OrthoDB" id="3831267at2"/>
<organism evidence="1 2">
    <name type="scientific">Pseudonocardia kunmingensis</name>
    <dbReference type="NCBI Taxonomy" id="630975"/>
    <lineage>
        <taxon>Bacteria</taxon>
        <taxon>Bacillati</taxon>
        <taxon>Actinomycetota</taxon>
        <taxon>Actinomycetes</taxon>
        <taxon>Pseudonocardiales</taxon>
        <taxon>Pseudonocardiaceae</taxon>
        <taxon>Pseudonocardia</taxon>
    </lineage>
</organism>
<proteinExistence type="predicted"/>
<accession>A0A543D3P0</accession>